<evidence type="ECO:0000259" key="13">
    <source>
        <dbReference type="PROSITE" id="PS51873"/>
    </source>
</evidence>
<proteinExistence type="predicted"/>
<evidence type="ECO:0000256" key="6">
    <source>
        <dbReference type="ARBA" id="ARBA00022679"/>
    </source>
</evidence>
<feature type="domain" description="RING-type" evidence="13">
    <location>
        <begin position="119"/>
        <end position="337"/>
    </location>
</feature>
<comment type="cofactor">
    <cofactor evidence="2">
        <name>Zn(2+)</name>
        <dbReference type="ChEBI" id="CHEBI:29105"/>
    </cofactor>
</comment>
<keyword evidence="8" id="KW-0677">Repeat</keyword>
<sequence>MYGSSDEEYYNGGYDDEYEDDYDRDPEPESDDDLSCGKAPSCRVIRKESLLAAQKEDLQRVVDLLSLKEHHARTLLIHYQWDVDKVFAIFVETGKEKLYAEAGVTLEEKDENPASDPSIEFTCEICFEDFPAEQTTLMKCDHRFPHFYLVGPWTEYFIVKINDGKSRRITCMAQKCKTICDEGKIRDLVTTKDPNLAEKFDHFILESYIEDNKRVKWCPSVPHCGNAIRVEDDEYCEVECACGKQFCFNCLCELHAPCSCVMWDLCLKKCDDEAPTVTWLSEKTKHCPKCHKIVEKDGGCNLVQCICGQPFCWLCGEATGLEHTWNSISGHTCGRYKESHLKREDSVEDYWRLTHYYRCYKAHIDSLKIEASESKPKILDKVRSLEAKEFLQLKDFSWAMSGFYRLALSRRVVANSYPFAYYYFGDLFANEITKEEKGIKQNLFEDQQQQLETNIERLSMYECIDNDLLVPLQQTTHTIARYRSKGVEKASEL</sequence>
<gene>
    <name evidence="14" type="ORF">RND71_027543</name>
</gene>
<evidence type="ECO:0000256" key="4">
    <source>
        <dbReference type="ARBA" id="ARBA00004906"/>
    </source>
</evidence>
<evidence type="ECO:0000256" key="12">
    <source>
        <dbReference type="SAM" id="MobiDB-lite"/>
    </source>
</evidence>
<keyword evidence="7" id="KW-0479">Metal-binding</keyword>
<dbReference type="InterPro" id="IPR031127">
    <property type="entry name" value="E3_UB_ligase_RBR"/>
</dbReference>
<dbReference type="SUPFAM" id="SSF57850">
    <property type="entry name" value="RING/U-box"/>
    <property type="match status" value="3"/>
</dbReference>
<evidence type="ECO:0000256" key="5">
    <source>
        <dbReference type="ARBA" id="ARBA00012251"/>
    </source>
</evidence>
<dbReference type="AlphaFoldDB" id="A0AAE1RGT8"/>
<dbReference type="CDD" id="cd22586">
    <property type="entry name" value="Rcat_RBR_ARI1-like"/>
    <property type="match status" value="1"/>
</dbReference>
<name>A0AAE1RGT8_9SOLA</name>
<dbReference type="EC" id="2.3.2.31" evidence="5"/>
<dbReference type="SMART" id="SM00647">
    <property type="entry name" value="IBR"/>
    <property type="match status" value="2"/>
</dbReference>
<evidence type="ECO:0000256" key="3">
    <source>
        <dbReference type="ARBA" id="ARBA00003976"/>
    </source>
</evidence>
<organism evidence="14 15">
    <name type="scientific">Anisodus tanguticus</name>
    <dbReference type="NCBI Taxonomy" id="243964"/>
    <lineage>
        <taxon>Eukaryota</taxon>
        <taxon>Viridiplantae</taxon>
        <taxon>Streptophyta</taxon>
        <taxon>Embryophyta</taxon>
        <taxon>Tracheophyta</taxon>
        <taxon>Spermatophyta</taxon>
        <taxon>Magnoliopsida</taxon>
        <taxon>eudicotyledons</taxon>
        <taxon>Gunneridae</taxon>
        <taxon>Pentapetalae</taxon>
        <taxon>asterids</taxon>
        <taxon>lamiids</taxon>
        <taxon>Solanales</taxon>
        <taxon>Solanaceae</taxon>
        <taxon>Solanoideae</taxon>
        <taxon>Hyoscyameae</taxon>
        <taxon>Anisodus</taxon>
    </lineage>
</organism>
<dbReference type="Proteomes" id="UP001291623">
    <property type="component" value="Unassembled WGS sequence"/>
</dbReference>
<dbReference type="FunFam" id="3.30.40.10:FF:000019">
    <property type="entry name" value="RBR-type E3 ubiquitin transferase"/>
    <property type="match status" value="1"/>
</dbReference>
<dbReference type="InterPro" id="IPR013083">
    <property type="entry name" value="Znf_RING/FYVE/PHD"/>
</dbReference>
<evidence type="ECO:0000256" key="10">
    <source>
        <dbReference type="ARBA" id="ARBA00022786"/>
    </source>
</evidence>
<dbReference type="Pfam" id="PF21235">
    <property type="entry name" value="UBA_ARI1"/>
    <property type="match status" value="1"/>
</dbReference>
<keyword evidence="10" id="KW-0833">Ubl conjugation pathway</keyword>
<evidence type="ECO:0000256" key="8">
    <source>
        <dbReference type="ARBA" id="ARBA00022737"/>
    </source>
</evidence>
<feature type="compositionally biased region" description="Acidic residues" evidence="12">
    <location>
        <begin position="1"/>
        <end position="34"/>
    </location>
</feature>
<feature type="region of interest" description="Disordered" evidence="12">
    <location>
        <begin position="1"/>
        <end position="37"/>
    </location>
</feature>
<dbReference type="GO" id="GO:0061630">
    <property type="term" value="F:ubiquitin protein ligase activity"/>
    <property type="evidence" value="ECO:0007669"/>
    <property type="project" value="UniProtKB-EC"/>
</dbReference>
<comment type="catalytic activity">
    <reaction evidence="1">
        <text>[E2 ubiquitin-conjugating enzyme]-S-ubiquitinyl-L-cysteine + [acceptor protein]-L-lysine = [E2 ubiquitin-conjugating enzyme]-L-cysteine + [acceptor protein]-N(6)-ubiquitinyl-L-lysine.</text>
        <dbReference type="EC" id="2.3.2.31"/>
    </reaction>
</comment>
<dbReference type="PANTHER" id="PTHR11685">
    <property type="entry name" value="RBR FAMILY RING FINGER AND IBR DOMAIN-CONTAINING"/>
    <property type="match status" value="1"/>
</dbReference>
<dbReference type="Pfam" id="PF01485">
    <property type="entry name" value="IBR"/>
    <property type="match status" value="2"/>
</dbReference>
<evidence type="ECO:0000256" key="7">
    <source>
        <dbReference type="ARBA" id="ARBA00022723"/>
    </source>
</evidence>
<comment type="function">
    <text evidence="3">Might act as an E3 ubiquitin-protein ligase, or as part of E3 complex, which accepts ubiquitin from specific E2 ubiquitin-conjugating enzymes and then transfers it to substrates.</text>
</comment>
<comment type="caution">
    <text evidence="14">The sequence shown here is derived from an EMBL/GenBank/DDBJ whole genome shotgun (WGS) entry which is preliminary data.</text>
</comment>
<keyword evidence="6" id="KW-0808">Transferase</keyword>
<dbReference type="InterPro" id="IPR044066">
    <property type="entry name" value="TRIAD_supradom"/>
</dbReference>
<evidence type="ECO:0000256" key="11">
    <source>
        <dbReference type="ARBA" id="ARBA00022833"/>
    </source>
</evidence>
<accession>A0AAE1RGT8</accession>
<evidence type="ECO:0000313" key="14">
    <source>
        <dbReference type="EMBL" id="KAK4352025.1"/>
    </source>
</evidence>
<dbReference type="InterPro" id="IPR045840">
    <property type="entry name" value="Ariadne"/>
</dbReference>
<evidence type="ECO:0000256" key="2">
    <source>
        <dbReference type="ARBA" id="ARBA00001947"/>
    </source>
</evidence>
<dbReference type="EMBL" id="JAVYJV010000015">
    <property type="protein sequence ID" value="KAK4352025.1"/>
    <property type="molecule type" value="Genomic_DNA"/>
</dbReference>
<protein>
    <recommendedName>
        <fullName evidence="5">RBR-type E3 ubiquitin transferase</fullName>
        <ecNumber evidence="5">2.3.2.31</ecNumber>
    </recommendedName>
</protein>
<evidence type="ECO:0000256" key="1">
    <source>
        <dbReference type="ARBA" id="ARBA00001798"/>
    </source>
</evidence>
<dbReference type="Gene3D" id="1.20.120.1750">
    <property type="match status" value="1"/>
</dbReference>
<evidence type="ECO:0000313" key="15">
    <source>
        <dbReference type="Proteomes" id="UP001291623"/>
    </source>
</evidence>
<keyword evidence="15" id="KW-1185">Reference proteome</keyword>
<dbReference type="InterPro" id="IPR002867">
    <property type="entry name" value="IBR_dom"/>
</dbReference>
<keyword evidence="11" id="KW-0862">Zinc</keyword>
<evidence type="ECO:0000256" key="9">
    <source>
        <dbReference type="ARBA" id="ARBA00022771"/>
    </source>
</evidence>
<keyword evidence="9" id="KW-0863">Zinc-finger</keyword>
<dbReference type="InterPro" id="IPR048962">
    <property type="entry name" value="ARIH1-like_UBL"/>
</dbReference>
<dbReference type="CDD" id="cd20346">
    <property type="entry name" value="BRcat_RBR_ANKIB1"/>
    <property type="match status" value="1"/>
</dbReference>
<dbReference type="PROSITE" id="PS51873">
    <property type="entry name" value="TRIAD"/>
    <property type="match status" value="1"/>
</dbReference>
<comment type="pathway">
    <text evidence="4">Protein modification; protein ubiquitination.</text>
</comment>
<dbReference type="GO" id="GO:0008270">
    <property type="term" value="F:zinc ion binding"/>
    <property type="evidence" value="ECO:0007669"/>
    <property type="project" value="UniProtKB-KW"/>
</dbReference>
<dbReference type="Gene3D" id="3.30.40.10">
    <property type="entry name" value="Zinc/RING finger domain, C3HC4 (zinc finger)"/>
    <property type="match status" value="1"/>
</dbReference>
<reference evidence="14" key="1">
    <citation type="submission" date="2023-12" db="EMBL/GenBank/DDBJ databases">
        <title>Genome assembly of Anisodus tanguticus.</title>
        <authorList>
            <person name="Wang Y.-J."/>
        </authorList>
    </citation>
    <scope>NUCLEOTIDE SEQUENCE</scope>
    <source>
        <strain evidence="14">KB-2021</strain>
        <tissue evidence="14">Leaf</tissue>
    </source>
</reference>
<dbReference type="GO" id="GO:0016567">
    <property type="term" value="P:protein ubiquitination"/>
    <property type="evidence" value="ECO:0007669"/>
    <property type="project" value="InterPro"/>
</dbReference>
<dbReference type="Pfam" id="PF19422">
    <property type="entry name" value="Ariadne"/>
    <property type="match status" value="1"/>
</dbReference>